<dbReference type="GO" id="GO:0005524">
    <property type="term" value="F:ATP binding"/>
    <property type="evidence" value="ECO:0007669"/>
    <property type="project" value="UniProtKB-UniRule"/>
</dbReference>
<dbReference type="Proteomes" id="UP000031368">
    <property type="component" value="Plasmid pRgalR602c"/>
</dbReference>
<reference evidence="6 7" key="1">
    <citation type="submission" date="2013-11" db="EMBL/GenBank/DDBJ databases">
        <title>Complete genome sequence of Rhizobium gallicum bv. gallicum R602.</title>
        <authorList>
            <person name="Bustos P."/>
            <person name="Santamaria R.I."/>
            <person name="Lozano L."/>
            <person name="Acosta J.L."/>
            <person name="Ormeno-Orrillo E."/>
            <person name="Rogel M.A."/>
            <person name="Romero D."/>
            <person name="Cevallos M.A."/>
            <person name="Martinez-Romero E."/>
            <person name="Gonzalez V."/>
        </authorList>
    </citation>
    <scope>NUCLEOTIDE SEQUENCE [LARGE SCALE GENOMIC DNA]</scope>
    <source>
        <strain evidence="6 7">R602</strain>
        <plasmid evidence="6 7">pRgalR602c</plasmid>
    </source>
</reference>
<feature type="domain" description="ATP-grasp" evidence="5">
    <location>
        <begin position="125"/>
        <end position="296"/>
    </location>
</feature>
<dbReference type="KEGG" id="rga:RGR602_PC01066"/>
<gene>
    <name evidence="6" type="ORF">RGR602_PC01066</name>
</gene>
<dbReference type="SUPFAM" id="SSF56059">
    <property type="entry name" value="Glutathione synthetase ATP-binding domain-like"/>
    <property type="match status" value="1"/>
</dbReference>
<dbReference type="Pfam" id="PF02655">
    <property type="entry name" value="ATP-grasp_3"/>
    <property type="match status" value="1"/>
</dbReference>
<evidence type="ECO:0000256" key="1">
    <source>
        <dbReference type="ARBA" id="ARBA00022598"/>
    </source>
</evidence>
<evidence type="ECO:0000259" key="5">
    <source>
        <dbReference type="PROSITE" id="PS50975"/>
    </source>
</evidence>
<proteinExistence type="predicted"/>
<keyword evidence="1" id="KW-0436">Ligase</keyword>
<evidence type="ECO:0000313" key="7">
    <source>
        <dbReference type="Proteomes" id="UP000031368"/>
    </source>
</evidence>
<dbReference type="Gene3D" id="3.40.50.20">
    <property type="match status" value="1"/>
</dbReference>
<organism evidence="6 7">
    <name type="scientific">Rhizobium gallicum bv. gallicum R602sp</name>
    <dbReference type="NCBI Taxonomy" id="1041138"/>
    <lineage>
        <taxon>Bacteria</taxon>
        <taxon>Pseudomonadati</taxon>
        <taxon>Pseudomonadota</taxon>
        <taxon>Alphaproteobacteria</taxon>
        <taxon>Hyphomicrobiales</taxon>
        <taxon>Rhizobiaceae</taxon>
        <taxon>Rhizobium/Agrobacterium group</taxon>
        <taxon>Rhizobium</taxon>
    </lineage>
</organism>
<evidence type="ECO:0000313" key="6">
    <source>
        <dbReference type="EMBL" id="AJD45097.1"/>
    </source>
</evidence>
<name>A0A0B4XF54_9HYPH</name>
<dbReference type="Gene3D" id="3.30.470.20">
    <property type="entry name" value="ATP-grasp fold, B domain"/>
    <property type="match status" value="1"/>
</dbReference>
<dbReference type="InterPro" id="IPR011761">
    <property type="entry name" value="ATP-grasp"/>
</dbReference>
<keyword evidence="3 4" id="KW-0067">ATP-binding</keyword>
<dbReference type="PANTHER" id="PTHR43055">
    <property type="entry name" value="FORMATE-DEPENDENT PHOSPHORIBOSYLGLYCINAMIDE FORMYLTRANSFERASE"/>
    <property type="match status" value="1"/>
</dbReference>
<dbReference type="PANTHER" id="PTHR43055:SF1">
    <property type="entry name" value="FORMATE-DEPENDENT PHOSPHORIBOSYLGLYCINAMIDE FORMYLTRANSFERASE"/>
    <property type="match status" value="1"/>
</dbReference>
<keyword evidence="7" id="KW-1185">Reference proteome</keyword>
<sequence>MTSAAIKILVSSAGRRVALIDCFRRAAKEIGISLTVVACDLDPRMSPACRCADTSYAVPACDDPGFVSALQEIVSREKIDLIVPTIDPELPALAGAMDDFAALGCRVHVSQPAVVDIVRDKLETMTVLEAAGVPVPRTIALEQFAATSEWSWPVFVKPRSGSASRAISVAGSRDELPAKVTEPMIVQENLTGAEYTVNGFVDVRGRLQTAITHRRVRVRAGEVEKGITERQPRHSRIAHDIVAALPGLRGAFCFQIMDDGAVGPKVIEINARFGGGYPLADHAGAHFAKWLLEEVSGLPASCHDNWHSGVLMLRYDEAIFVDGEDV</sequence>
<dbReference type="InterPro" id="IPR048764">
    <property type="entry name" value="PylC_N"/>
</dbReference>
<dbReference type="HOGENOM" id="CLU_052967_0_0_5"/>
<keyword evidence="2 4" id="KW-0547">Nucleotide-binding</keyword>
<dbReference type="Pfam" id="PF21360">
    <property type="entry name" value="PylC-like_N"/>
    <property type="match status" value="1"/>
</dbReference>
<evidence type="ECO:0000256" key="2">
    <source>
        <dbReference type="ARBA" id="ARBA00022741"/>
    </source>
</evidence>
<dbReference type="GO" id="GO:0046872">
    <property type="term" value="F:metal ion binding"/>
    <property type="evidence" value="ECO:0007669"/>
    <property type="project" value="InterPro"/>
</dbReference>
<geneLocation type="plasmid" evidence="6 7">
    <name>pRgalR602c</name>
</geneLocation>
<dbReference type="EMBL" id="CP006880">
    <property type="protein sequence ID" value="AJD45097.1"/>
    <property type="molecule type" value="Genomic_DNA"/>
</dbReference>
<dbReference type="PROSITE" id="PS50975">
    <property type="entry name" value="ATP_GRASP"/>
    <property type="match status" value="1"/>
</dbReference>
<dbReference type="GO" id="GO:0005829">
    <property type="term" value="C:cytosol"/>
    <property type="evidence" value="ECO:0007669"/>
    <property type="project" value="TreeGrafter"/>
</dbReference>
<dbReference type="GO" id="GO:0016874">
    <property type="term" value="F:ligase activity"/>
    <property type="evidence" value="ECO:0007669"/>
    <property type="project" value="UniProtKB-KW"/>
</dbReference>
<evidence type="ECO:0000256" key="4">
    <source>
        <dbReference type="PROSITE-ProRule" id="PRU00409"/>
    </source>
</evidence>
<dbReference type="InterPro" id="IPR003806">
    <property type="entry name" value="ATP-grasp_PylC-type"/>
</dbReference>
<protein>
    <submittedName>
        <fullName evidence="6">Carbamoyl phosphate synthetase-like protein</fullName>
    </submittedName>
</protein>
<dbReference type="InterPro" id="IPR013815">
    <property type="entry name" value="ATP_grasp_subdomain_1"/>
</dbReference>
<dbReference type="Gene3D" id="3.30.1490.20">
    <property type="entry name" value="ATP-grasp fold, A domain"/>
    <property type="match status" value="1"/>
</dbReference>
<accession>A0A0B4XF54</accession>
<keyword evidence="6" id="KW-0614">Plasmid</keyword>
<evidence type="ECO:0000256" key="3">
    <source>
        <dbReference type="ARBA" id="ARBA00022840"/>
    </source>
</evidence>
<dbReference type="AlphaFoldDB" id="A0A0B4XF54"/>